<evidence type="ECO:0000313" key="3">
    <source>
        <dbReference type="Proteomes" id="UP001556367"/>
    </source>
</evidence>
<proteinExistence type="predicted"/>
<name>A0ABR3J161_9AGAR</name>
<keyword evidence="3" id="KW-1185">Reference proteome</keyword>
<dbReference type="InterPro" id="IPR046522">
    <property type="entry name" value="DUF6699"/>
</dbReference>
<protein>
    <recommendedName>
        <fullName evidence="1">DUF6699 domain-containing protein</fullName>
    </recommendedName>
</protein>
<gene>
    <name evidence="2" type="ORF">HGRIS_009379</name>
</gene>
<evidence type="ECO:0000313" key="2">
    <source>
        <dbReference type="EMBL" id="KAL0949302.1"/>
    </source>
</evidence>
<dbReference type="EMBL" id="JASNQZ010000012">
    <property type="protein sequence ID" value="KAL0949302.1"/>
    <property type="molecule type" value="Genomic_DNA"/>
</dbReference>
<dbReference type="Proteomes" id="UP001556367">
    <property type="component" value="Unassembled WGS sequence"/>
</dbReference>
<dbReference type="Pfam" id="PF20415">
    <property type="entry name" value="DUF6699"/>
    <property type="match status" value="1"/>
</dbReference>
<organism evidence="2 3">
    <name type="scientific">Hohenbuehelia grisea</name>
    <dbReference type="NCBI Taxonomy" id="104357"/>
    <lineage>
        <taxon>Eukaryota</taxon>
        <taxon>Fungi</taxon>
        <taxon>Dikarya</taxon>
        <taxon>Basidiomycota</taxon>
        <taxon>Agaricomycotina</taxon>
        <taxon>Agaricomycetes</taxon>
        <taxon>Agaricomycetidae</taxon>
        <taxon>Agaricales</taxon>
        <taxon>Pleurotineae</taxon>
        <taxon>Pleurotaceae</taxon>
        <taxon>Hohenbuehelia</taxon>
    </lineage>
</organism>
<sequence length="298" mass="33672">MAAMVYPAQLSPEACAEACNGCFSCRAACADYAYVPRIETPRWQRTPLPGAPGVTPYPATPYFTPFARVSWPQANYTPANPVMSVYGPSRRDGTPLWMPGTYPPVPFGIAVPVQLHPLLITNPNNPAVPTLQWDVTQRPHTAKQYTGRELIVTPNLDEVATAQKATKILVYSTTPSLASWMQYWGGIDVERHDGKAITIYDLMDAIQRYFQIPLTYDEVEMACEADPSNIARFNDAAYWRIRSSSQFWDVEKAQGIKRADVLGDFRFFQGLRPFWHEGFWIVYLELLGRPAPHRLHPY</sequence>
<feature type="domain" description="DUF6699" evidence="1">
    <location>
        <begin position="131"/>
        <end position="272"/>
    </location>
</feature>
<accession>A0ABR3J161</accession>
<reference evidence="3" key="1">
    <citation type="submission" date="2024-06" db="EMBL/GenBank/DDBJ databases">
        <title>Multi-omics analyses provide insights into the biosynthesis of the anticancer antibiotic pleurotin in Hohenbuehelia grisea.</title>
        <authorList>
            <person name="Weaver J.A."/>
            <person name="Alberti F."/>
        </authorList>
    </citation>
    <scope>NUCLEOTIDE SEQUENCE [LARGE SCALE GENOMIC DNA]</scope>
    <source>
        <strain evidence="3">T-177</strain>
    </source>
</reference>
<comment type="caution">
    <text evidence="2">The sequence shown here is derived from an EMBL/GenBank/DDBJ whole genome shotgun (WGS) entry which is preliminary data.</text>
</comment>
<evidence type="ECO:0000259" key="1">
    <source>
        <dbReference type="Pfam" id="PF20415"/>
    </source>
</evidence>